<dbReference type="SUPFAM" id="SSF54665">
    <property type="entry name" value="CO dehydrogenase molybdoprotein N-domain-like"/>
    <property type="match status" value="1"/>
</dbReference>
<keyword evidence="7" id="KW-0411">Iron-sulfur</keyword>
<feature type="compositionally biased region" description="Basic and acidic residues" evidence="9">
    <location>
        <begin position="1"/>
        <end position="10"/>
    </location>
</feature>
<dbReference type="InterPro" id="IPR001041">
    <property type="entry name" value="2Fe-2S_ferredoxin-type"/>
</dbReference>
<dbReference type="STRING" id="1146883.BLASA_1453"/>
<dbReference type="KEGG" id="bsd:BLASA_1453"/>
<dbReference type="CDD" id="cd00207">
    <property type="entry name" value="fer2"/>
    <property type="match status" value="1"/>
</dbReference>
<comment type="similarity">
    <text evidence="1">Belongs to the xanthine dehydrogenase family.</text>
</comment>
<comment type="pathway">
    <text evidence="8">Alkaloid degradation; nicotine degradation.</text>
</comment>
<keyword evidence="6" id="KW-0408">Iron</keyword>
<dbReference type="GO" id="GO:0016491">
    <property type="term" value="F:oxidoreductase activity"/>
    <property type="evidence" value="ECO:0007669"/>
    <property type="project" value="UniProtKB-KW"/>
</dbReference>
<dbReference type="Gene3D" id="3.10.20.30">
    <property type="match status" value="1"/>
</dbReference>
<dbReference type="InterPro" id="IPR006058">
    <property type="entry name" value="2Fe2S_fd_BS"/>
</dbReference>
<feature type="domain" description="2Fe-2S ferredoxin-type" evidence="10">
    <location>
        <begin position="22"/>
        <end position="98"/>
    </location>
</feature>
<gene>
    <name evidence="11" type="primary">coxL4</name>
    <name evidence="11" type="ordered locus">BLASA_1453</name>
</gene>
<organism evidence="11 12">
    <name type="scientific">Blastococcus saxobsidens (strain DD2)</name>
    <dbReference type="NCBI Taxonomy" id="1146883"/>
    <lineage>
        <taxon>Bacteria</taxon>
        <taxon>Bacillati</taxon>
        <taxon>Actinomycetota</taxon>
        <taxon>Actinomycetes</taxon>
        <taxon>Geodermatophilales</taxon>
        <taxon>Geodermatophilaceae</taxon>
        <taxon>Blastococcus</taxon>
    </lineage>
</organism>
<dbReference type="PROSITE" id="PS51085">
    <property type="entry name" value="2FE2S_FER_2"/>
    <property type="match status" value="1"/>
</dbReference>
<dbReference type="InterPro" id="IPR016208">
    <property type="entry name" value="Ald_Oxase/xanthine_DH-like"/>
</dbReference>
<evidence type="ECO:0000256" key="1">
    <source>
        <dbReference type="ARBA" id="ARBA00006849"/>
    </source>
</evidence>
<reference evidence="11 12" key="1">
    <citation type="journal article" date="2012" name="J. Bacteriol.">
        <title>Genome Sequence of Blastococcus saxobsidens DD2, a Stone-Inhabiting Bacterium.</title>
        <authorList>
            <person name="Chouaia B."/>
            <person name="Crotti E."/>
            <person name="Brusetti L."/>
            <person name="Daffonchio D."/>
            <person name="Essoussi I."/>
            <person name="Nouioui I."/>
            <person name="Sbissi I."/>
            <person name="Ghodhbane-Gtari F."/>
            <person name="Gtari M."/>
            <person name="Vacherie B."/>
            <person name="Barbe V."/>
            <person name="Medigue C."/>
            <person name="Gury J."/>
            <person name="Pujic P."/>
            <person name="Normand P."/>
        </authorList>
    </citation>
    <scope>NUCLEOTIDE SEQUENCE [LARGE SCALE GENOMIC DNA]</scope>
    <source>
        <strain evidence="11 12">DD2</strain>
    </source>
</reference>
<dbReference type="SMART" id="SM01008">
    <property type="entry name" value="Ald_Xan_dh_C"/>
    <property type="match status" value="1"/>
</dbReference>
<dbReference type="InterPro" id="IPR036856">
    <property type="entry name" value="Ald_Oxase/Xan_DH_a/b_sf"/>
</dbReference>
<dbReference type="Proteomes" id="UP000007517">
    <property type="component" value="Chromosome"/>
</dbReference>
<evidence type="ECO:0000256" key="5">
    <source>
        <dbReference type="ARBA" id="ARBA00023002"/>
    </source>
</evidence>
<protein>
    <submittedName>
        <fullName evidence="11">Aerobic-type carbon monoxide dehydrogenase molybdopterin-binding large subunit</fullName>
        <ecNumber evidence="11">1.2.99.2</ecNumber>
    </submittedName>
</protein>
<dbReference type="eggNOG" id="COG2080">
    <property type="taxonomic scope" value="Bacteria"/>
</dbReference>
<evidence type="ECO:0000313" key="12">
    <source>
        <dbReference type="Proteomes" id="UP000007517"/>
    </source>
</evidence>
<keyword evidence="4" id="KW-0479">Metal-binding</keyword>
<dbReference type="Pfam" id="PF00111">
    <property type="entry name" value="Fer2"/>
    <property type="match status" value="1"/>
</dbReference>
<dbReference type="PROSITE" id="PS00197">
    <property type="entry name" value="2FE2S_FER_1"/>
    <property type="match status" value="1"/>
</dbReference>
<dbReference type="EC" id="1.2.99.2" evidence="11"/>
<dbReference type="Gene3D" id="1.10.150.120">
    <property type="entry name" value="[2Fe-2S]-binding domain"/>
    <property type="match status" value="1"/>
</dbReference>
<dbReference type="InterPro" id="IPR037165">
    <property type="entry name" value="AldOxase/xan_DH_Mopterin-bd_sf"/>
</dbReference>
<dbReference type="InterPro" id="IPR008274">
    <property type="entry name" value="AldOxase/xan_DH_MoCoBD1"/>
</dbReference>
<dbReference type="FunFam" id="3.10.20.30:FF:000020">
    <property type="entry name" value="Xanthine dehydrogenase iron-sulfur subunit"/>
    <property type="match status" value="1"/>
</dbReference>
<dbReference type="PANTHER" id="PTHR11908">
    <property type="entry name" value="XANTHINE DEHYDROGENASE"/>
    <property type="match status" value="1"/>
</dbReference>
<dbReference type="SUPFAM" id="SSF56003">
    <property type="entry name" value="Molybdenum cofactor-binding domain"/>
    <property type="match status" value="1"/>
</dbReference>
<dbReference type="PIRSF" id="PIRSF000127">
    <property type="entry name" value="Xanthine_DH"/>
    <property type="match status" value="1"/>
</dbReference>
<feature type="region of interest" description="Disordered" evidence="9">
    <location>
        <begin position="1"/>
        <end position="21"/>
    </location>
</feature>
<proteinExistence type="inferred from homology"/>
<dbReference type="Pfam" id="PF20256">
    <property type="entry name" value="MoCoBD_2"/>
    <property type="match status" value="1"/>
</dbReference>
<keyword evidence="12" id="KW-1185">Reference proteome</keyword>
<dbReference type="Pfam" id="PF01799">
    <property type="entry name" value="Fer2_2"/>
    <property type="match status" value="1"/>
</dbReference>
<sequence length="980" mass="105937">MTSLADRNDTAPKTVAPEEETQTVDITVNGRSRRDVVPTRELLVDYLRSDRGLTGTHIGCDEGVCGACTVHVDGKPMKSCMMLCAQADGCEVKTVESLGTPDALSPLQANFKKFHGLQCGYCTPGMLMSAQALLDRDPNPTEDDVRKAIAGNLCRCTGYQNIVDAILATAAAARGETYTAPLGAGAHPEESEGWIGRSVERAQDNRLLTGYGRFTADQLPAGTLHAAVLRSPHAHARIVRIDASRALALDGVEYVLTGQEAKETWNPFPPVINLGYVLNTSYALAVDKAVYQGEPIAAVAARDPYVAEDALALIDVEYEVLTPITSIAQALEGTVKVYDDWDDNVGMDVSFTEGDVDGAFERAAHVVRHSFHHHRYTAAPLEARVTLAAFDVATGDLRIDMSTQSAHQCRTLFAQMLGMPEGRIQVVAKDVGGGFGIKLQIYDDVLPVMLALKSGRPVLWVETRAENFLSGIHARDYDADLEAAFDADGRILALKADWLGDAGCDGTNRAHGIGQHHVALFYGSGNYKVPAYQARARGVVTNKAPYGPYRGYGKDVANQSIERLIQVAARQIGMDPNELRRRNFIQPDEFPYEILTGPIYDSGNYPELVRMAEEAMGQATFRRRQQAALAEGRYIGLGYAMMLEPAGGSVPNSVFNANETATLRMMPEGDFVLLTGMQDIGQGITTAYAQIVAQEMNVDPEQVKVICGDTDKVPYGLGAWSSRGAAFGMSSTAEASRALHQKLRKIAAQMLELDDPFQLEPRQGGFDGPGGKSIDYRAIGNGVHLWPGPIATVPKGVMANLEETYTWQSKMVRWVPRENGSLSIYTNHSSGCYAVEVEVDIETGQIRLSRIYVAHDCGKVVNPMIVNGQLHGGVVQGIGGILEEELRYDDRGNLLNTGLFTYTIPEAVDLPRIELGHLESPSPFTTLGTKGMGEGGPVGVPAAVMNAVEDALAPLGVELTETPLSPDRMLKLIASARQEV</sequence>
<dbReference type="RefSeq" id="WP_014375280.1">
    <property type="nucleotide sequence ID" value="NC_016943.1"/>
</dbReference>
<evidence type="ECO:0000256" key="4">
    <source>
        <dbReference type="ARBA" id="ARBA00022723"/>
    </source>
</evidence>
<evidence type="ECO:0000256" key="6">
    <source>
        <dbReference type="ARBA" id="ARBA00023004"/>
    </source>
</evidence>
<dbReference type="HOGENOM" id="CLU_001681_2_0_11"/>
<name>H6RKG6_BLASD</name>
<dbReference type="EMBL" id="FO117623">
    <property type="protein sequence ID" value="CCG02385.1"/>
    <property type="molecule type" value="Genomic_DNA"/>
</dbReference>
<dbReference type="OrthoDB" id="9758509at2"/>
<evidence type="ECO:0000256" key="8">
    <source>
        <dbReference type="ARBA" id="ARBA00060707"/>
    </source>
</evidence>
<dbReference type="GO" id="GO:0051537">
    <property type="term" value="F:2 iron, 2 sulfur cluster binding"/>
    <property type="evidence" value="ECO:0007669"/>
    <property type="project" value="UniProtKB-KW"/>
</dbReference>
<evidence type="ECO:0000313" key="11">
    <source>
        <dbReference type="EMBL" id="CCG02385.1"/>
    </source>
</evidence>
<evidence type="ECO:0000259" key="10">
    <source>
        <dbReference type="PROSITE" id="PS51085"/>
    </source>
</evidence>
<dbReference type="Gene3D" id="3.30.365.10">
    <property type="entry name" value="Aldehyde oxidase/xanthine dehydrogenase, molybdopterin binding domain"/>
    <property type="match status" value="4"/>
</dbReference>
<dbReference type="InterPro" id="IPR002888">
    <property type="entry name" value="2Fe-2S-bd"/>
</dbReference>
<dbReference type="InterPro" id="IPR036884">
    <property type="entry name" value="2Fe-2S-bd_dom_sf"/>
</dbReference>
<reference evidence="12" key="2">
    <citation type="submission" date="2012-02" db="EMBL/GenBank/DDBJ databases">
        <title>Complete genome sequence of Blastococcus saxobsidens strain DD2.</title>
        <authorList>
            <person name="Genoscope."/>
        </authorList>
    </citation>
    <scope>NUCLEOTIDE SEQUENCE [LARGE SCALE GENOMIC DNA]</scope>
    <source>
        <strain evidence="12">DD2</strain>
    </source>
</reference>
<dbReference type="AlphaFoldDB" id="H6RKG6"/>
<dbReference type="FunFam" id="1.10.150.120:FF:000003">
    <property type="entry name" value="Carbon monoxide dehydrogenase, small subunit"/>
    <property type="match status" value="1"/>
</dbReference>
<dbReference type="InterPro" id="IPR012675">
    <property type="entry name" value="Beta-grasp_dom_sf"/>
</dbReference>
<dbReference type="SUPFAM" id="SSF47741">
    <property type="entry name" value="CO dehydrogenase ISP C-domain like"/>
    <property type="match status" value="1"/>
</dbReference>
<evidence type="ECO:0000256" key="2">
    <source>
        <dbReference type="ARBA" id="ARBA00022505"/>
    </source>
</evidence>
<keyword evidence="2" id="KW-0500">Molybdenum</keyword>
<evidence type="ECO:0000256" key="7">
    <source>
        <dbReference type="ARBA" id="ARBA00023014"/>
    </source>
</evidence>
<dbReference type="Gene3D" id="3.90.1170.50">
    <property type="entry name" value="Aldehyde oxidase/xanthine dehydrogenase, a/b hammerhead"/>
    <property type="match status" value="1"/>
</dbReference>
<dbReference type="InterPro" id="IPR000674">
    <property type="entry name" value="Ald_Oxase/Xan_DH_a/b"/>
</dbReference>
<keyword evidence="5 11" id="KW-0560">Oxidoreductase</keyword>
<dbReference type="Pfam" id="PF02738">
    <property type="entry name" value="MoCoBD_1"/>
    <property type="match status" value="1"/>
</dbReference>
<dbReference type="SUPFAM" id="SSF54292">
    <property type="entry name" value="2Fe-2S ferredoxin-like"/>
    <property type="match status" value="1"/>
</dbReference>
<dbReference type="Pfam" id="PF01315">
    <property type="entry name" value="Ald_Xan_dh_C"/>
    <property type="match status" value="1"/>
</dbReference>
<evidence type="ECO:0000256" key="3">
    <source>
        <dbReference type="ARBA" id="ARBA00022714"/>
    </source>
</evidence>
<dbReference type="InterPro" id="IPR036010">
    <property type="entry name" value="2Fe-2S_ferredoxin-like_sf"/>
</dbReference>
<dbReference type="InterPro" id="IPR046867">
    <property type="entry name" value="AldOxase/xan_DH_MoCoBD2"/>
</dbReference>
<dbReference type="GO" id="GO:0005506">
    <property type="term" value="F:iron ion binding"/>
    <property type="evidence" value="ECO:0007669"/>
    <property type="project" value="InterPro"/>
</dbReference>
<dbReference type="eggNOG" id="COG1529">
    <property type="taxonomic scope" value="Bacteria"/>
</dbReference>
<accession>H6RKG6</accession>
<dbReference type="PANTHER" id="PTHR11908:SF132">
    <property type="entry name" value="ALDEHYDE OXIDASE 1-RELATED"/>
    <property type="match status" value="1"/>
</dbReference>
<keyword evidence="3" id="KW-0001">2Fe-2S</keyword>
<evidence type="ECO:0000256" key="9">
    <source>
        <dbReference type="SAM" id="MobiDB-lite"/>
    </source>
</evidence>